<dbReference type="InterPro" id="IPR007138">
    <property type="entry name" value="ABM_dom"/>
</dbReference>
<dbReference type="EMBL" id="JADOUA010000001">
    <property type="protein sequence ID" value="MBG6090606.1"/>
    <property type="molecule type" value="Genomic_DNA"/>
</dbReference>
<protein>
    <submittedName>
        <fullName evidence="3">Antibiotic biosynthesis monooxygenase (ABM) superfamily enzyme</fullName>
    </submittedName>
</protein>
<dbReference type="RefSeq" id="WP_197013049.1">
    <property type="nucleotide sequence ID" value="NZ_BAABES010000011.1"/>
</dbReference>
<keyword evidence="3" id="KW-0560">Oxidoreductase</keyword>
<keyword evidence="1" id="KW-0472">Membrane</keyword>
<dbReference type="InterPro" id="IPR038762">
    <property type="entry name" value="ABM_predict"/>
</dbReference>
<evidence type="ECO:0000313" key="4">
    <source>
        <dbReference type="Proteomes" id="UP000614047"/>
    </source>
</evidence>
<reference evidence="3" key="1">
    <citation type="submission" date="2020-11" db="EMBL/GenBank/DDBJ databases">
        <title>Sequencing the genomes of 1000 actinobacteria strains.</title>
        <authorList>
            <person name="Klenk H.-P."/>
        </authorList>
    </citation>
    <scope>NUCLEOTIDE SEQUENCE</scope>
    <source>
        <strain evidence="3">DSM 43175</strain>
    </source>
</reference>
<dbReference type="AlphaFoldDB" id="A0A931GPG8"/>
<dbReference type="Proteomes" id="UP000614047">
    <property type="component" value="Unassembled WGS sequence"/>
</dbReference>
<organism evidence="3 4">
    <name type="scientific">Actinomadura viridis</name>
    <dbReference type="NCBI Taxonomy" id="58110"/>
    <lineage>
        <taxon>Bacteria</taxon>
        <taxon>Bacillati</taxon>
        <taxon>Actinomycetota</taxon>
        <taxon>Actinomycetes</taxon>
        <taxon>Streptosporangiales</taxon>
        <taxon>Thermomonosporaceae</taxon>
        <taxon>Actinomadura</taxon>
    </lineage>
</organism>
<evidence type="ECO:0000259" key="2">
    <source>
        <dbReference type="Pfam" id="PF03992"/>
    </source>
</evidence>
<feature type="domain" description="ABM" evidence="2">
    <location>
        <begin position="2"/>
        <end position="75"/>
    </location>
</feature>
<evidence type="ECO:0000256" key="1">
    <source>
        <dbReference type="SAM" id="Phobius"/>
    </source>
</evidence>
<keyword evidence="1" id="KW-1133">Transmembrane helix</keyword>
<evidence type="ECO:0000313" key="3">
    <source>
        <dbReference type="EMBL" id="MBG6090606.1"/>
    </source>
</evidence>
<keyword evidence="3" id="KW-0503">Monooxygenase</keyword>
<feature type="transmembrane region" description="Helical" evidence="1">
    <location>
        <begin position="110"/>
        <end position="130"/>
    </location>
</feature>
<gene>
    <name evidence="3" type="ORF">IW256_004719</name>
</gene>
<feature type="transmembrane region" description="Helical" evidence="1">
    <location>
        <begin position="142"/>
        <end position="161"/>
    </location>
</feature>
<dbReference type="PANTHER" id="PTHR40057:SF1">
    <property type="entry name" value="SLR1162 PROTEIN"/>
    <property type="match status" value="1"/>
</dbReference>
<dbReference type="InterPro" id="IPR011008">
    <property type="entry name" value="Dimeric_a/b-barrel"/>
</dbReference>
<comment type="caution">
    <text evidence="3">The sequence shown here is derived from an EMBL/GenBank/DDBJ whole genome shotgun (WGS) entry which is preliminary data.</text>
</comment>
<sequence>MTVVFTWDVVPGREADFESWASGLTQAATRFPGHMGATWLRAEGVRNRYYTVLTFADQPRLDRWLASDERARWIERLRGVAEGRRHRTTGLETWFSLPGEGTAAPPRWKMVVVTFCAVYPISLLLQVTVVPQTQSWPLALRAMLFPLLVVPVLTYAVMPLLSRLLRRWLYPVGRAYPPARPDRGGVDETEGS</sequence>
<dbReference type="GO" id="GO:0004497">
    <property type="term" value="F:monooxygenase activity"/>
    <property type="evidence" value="ECO:0007669"/>
    <property type="project" value="UniProtKB-KW"/>
</dbReference>
<dbReference type="PANTHER" id="PTHR40057">
    <property type="entry name" value="SLR1162 PROTEIN"/>
    <property type="match status" value="1"/>
</dbReference>
<keyword evidence="1" id="KW-0812">Transmembrane</keyword>
<dbReference type="Gene3D" id="3.30.70.100">
    <property type="match status" value="1"/>
</dbReference>
<dbReference type="SUPFAM" id="SSF54909">
    <property type="entry name" value="Dimeric alpha+beta barrel"/>
    <property type="match status" value="1"/>
</dbReference>
<accession>A0A931GPG8</accession>
<keyword evidence="4" id="KW-1185">Reference proteome</keyword>
<name>A0A931GPG8_9ACTN</name>
<dbReference type="Pfam" id="PF03992">
    <property type="entry name" value="ABM"/>
    <property type="match status" value="1"/>
</dbReference>
<proteinExistence type="predicted"/>